<sequence>MTTLPAIGFALSALVGAPALAVLARASRDFDRRLKSTHPHVWARIAPDPRLAPSLSSASARFIMRGDDREVPDPLLTALGDRCHRAGYWAMSAFLGAVLSTAVPAILGG</sequence>
<keyword evidence="3" id="KW-1185">Reference proteome</keyword>
<dbReference type="AlphaFoldDB" id="A0A508A7W2"/>
<protein>
    <submittedName>
        <fullName evidence="2">Uncharacterized protein</fullName>
    </submittedName>
</protein>
<reference evidence="2 3" key="1">
    <citation type="submission" date="2019-06" db="EMBL/GenBank/DDBJ databases">
        <title>Lysobacter alkalisoli sp. nov. isolated from saline soil.</title>
        <authorList>
            <person name="Sun J.-Q."/>
            <person name="Xu L."/>
        </authorList>
    </citation>
    <scope>NUCLEOTIDE SEQUENCE [LARGE SCALE GENOMIC DNA]</scope>
    <source>
        <strain evidence="2 3">JCM 31130</strain>
    </source>
</reference>
<dbReference type="Proteomes" id="UP000318212">
    <property type="component" value="Unassembled WGS sequence"/>
</dbReference>
<comment type="caution">
    <text evidence="2">The sequence shown here is derived from an EMBL/GenBank/DDBJ whole genome shotgun (WGS) entry which is preliminary data.</text>
</comment>
<keyword evidence="1" id="KW-0812">Transmembrane</keyword>
<organism evidence="2 3">
    <name type="scientific">Marilutibacter aestuarii</name>
    <dbReference type="NCBI Taxonomy" id="1706195"/>
    <lineage>
        <taxon>Bacteria</taxon>
        <taxon>Pseudomonadati</taxon>
        <taxon>Pseudomonadota</taxon>
        <taxon>Gammaproteobacteria</taxon>
        <taxon>Lysobacterales</taxon>
        <taxon>Lysobacteraceae</taxon>
        <taxon>Marilutibacter</taxon>
    </lineage>
</organism>
<gene>
    <name evidence="2" type="ORF">FKV25_09345</name>
</gene>
<keyword evidence="1" id="KW-1133">Transmembrane helix</keyword>
<feature type="transmembrane region" description="Helical" evidence="1">
    <location>
        <begin position="6"/>
        <end position="26"/>
    </location>
</feature>
<proteinExistence type="predicted"/>
<feature type="transmembrane region" description="Helical" evidence="1">
    <location>
        <begin position="86"/>
        <end position="107"/>
    </location>
</feature>
<dbReference type="RefSeq" id="WP_141518531.1">
    <property type="nucleotide sequence ID" value="NZ_VICE01000087.1"/>
</dbReference>
<dbReference type="EMBL" id="VICE01000087">
    <property type="protein sequence ID" value="TQD44903.1"/>
    <property type="molecule type" value="Genomic_DNA"/>
</dbReference>
<evidence type="ECO:0000256" key="1">
    <source>
        <dbReference type="SAM" id="Phobius"/>
    </source>
</evidence>
<accession>A0A508A7W2</accession>
<keyword evidence="1" id="KW-0472">Membrane</keyword>
<evidence type="ECO:0000313" key="2">
    <source>
        <dbReference type="EMBL" id="TQD44903.1"/>
    </source>
</evidence>
<evidence type="ECO:0000313" key="3">
    <source>
        <dbReference type="Proteomes" id="UP000318212"/>
    </source>
</evidence>
<name>A0A508A7W2_9GAMM</name>